<reference evidence="2" key="1">
    <citation type="submission" date="2020-04" db="EMBL/GenBank/DDBJ databases">
        <title>Hybrid Assembly of Korean Phytophthora infestans isolates.</title>
        <authorList>
            <person name="Prokchorchik M."/>
            <person name="Lee Y."/>
            <person name="Seo J."/>
            <person name="Cho J.-H."/>
            <person name="Park Y.-E."/>
            <person name="Jang D.-C."/>
            <person name="Im J.-S."/>
            <person name="Choi J.-G."/>
            <person name="Park H.-J."/>
            <person name="Lee G.-B."/>
            <person name="Lee Y.-G."/>
            <person name="Hong S.-Y."/>
            <person name="Cho K."/>
            <person name="Sohn K.H."/>
        </authorList>
    </citation>
    <scope>NUCLEOTIDE SEQUENCE</scope>
    <source>
        <strain evidence="2">KR_1_A1</strain>
        <strain evidence="3">KR_2_A2</strain>
    </source>
</reference>
<evidence type="ECO:0000313" key="4">
    <source>
        <dbReference type="Proteomes" id="UP000602510"/>
    </source>
</evidence>
<feature type="compositionally biased region" description="Polar residues" evidence="1">
    <location>
        <begin position="1"/>
        <end position="15"/>
    </location>
</feature>
<dbReference type="EMBL" id="WSZM01000168">
    <property type="protein sequence ID" value="KAF4039652.1"/>
    <property type="molecule type" value="Genomic_DNA"/>
</dbReference>
<comment type="caution">
    <text evidence="2">The sequence shown here is derived from an EMBL/GenBank/DDBJ whole genome shotgun (WGS) entry which is preliminary data.</text>
</comment>
<keyword evidence="4" id="KW-1185">Reference proteome</keyword>
<gene>
    <name evidence="2" type="ORF">GN244_ATG08176</name>
    <name evidence="3" type="ORF">GN958_ATG06904</name>
</gene>
<evidence type="ECO:0000313" key="3">
    <source>
        <dbReference type="EMBL" id="KAF4143818.1"/>
    </source>
</evidence>
<protein>
    <submittedName>
        <fullName evidence="2">Uncharacterized protein</fullName>
    </submittedName>
</protein>
<accession>A0A833WF46</accession>
<evidence type="ECO:0000256" key="1">
    <source>
        <dbReference type="SAM" id="MobiDB-lite"/>
    </source>
</evidence>
<feature type="region of interest" description="Disordered" evidence="1">
    <location>
        <begin position="1"/>
        <end position="24"/>
    </location>
</feature>
<name>A0A833WF46_PHYIN</name>
<evidence type="ECO:0000313" key="2">
    <source>
        <dbReference type="EMBL" id="KAF4039652.1"/>
    </source>
</evidence>
<dbReference type="Proteomes" id="UP000602510">
    <property type="component" value="Unassembled WGS sequence"/>
</dbReference>
<dbReference type="Proteomes" id="UP000704712">
    <property type="component" value="Unassembled WGS sequence"/>
</dbReference>
<sequence>MALSLLQSRPTALRQTRSRPKALPPSRCRLTPCWDVAWHLHPRRQTEYRLGFSANLVAHREHG</sequence>
<dbReference type="AlphaFoldDB" id="A0A833WF46"/>
<organism evidence="2 4">
    <name type="scientific">Phytophthora infestans</name>
    <name type="common">Potato late blight agent</name>
    <name type="synonym">Botrytis infestans</name>
    <dbReference type="NCBI Taxonomy" id="4787"/>
    <lineage>
        <taxon>Eukaryota</taxon>
        <taxon>Sar</taxon>
        <taxon>Stramenopiles</taxon>
        <taxon>Oomycota</taxon>
        <taxon>Peronosporomycetes</taxon>
        <taxon>Peronosporales</taxon>
        <taxon>Peronosporaceae</taxon>
        <taxon>Phytophthora</taxon>
    </lineage>
</organism>
<proteinExistence type="predicted"/>
<dbReference type="EMBL" id="JAACNO010000947">
    <property type="protein sequence ID" value="KAF4143818.1"/>
    <property type="molecule type" value="Genomic_DNA"/>
</dbReference>